<reference evidence="3" key="1">
    <citation type="submission" date="2016-01" db="EMBL/GenBank/DDBJ databases">
        <authorList>
            <person name="Peeters C."/>
        </authorList>
    </citation>
    <scope>NUCLEOTIDE SEQUENCE [LARGE SCALE GENOMIC DNA]</scope>
    <source>
        <strain evidence="3">LMG 29326</strain>
    </source>
</reference>
<accession>A0A158A5X4</accession>
<dbReference type="InterPro" id="IPR001041">
    <property type="entry name" value="2Fe-2S_ferredoxin-type"/>
</dbReference>
<dbReference type="InterPro" id="IPR036010">
    <property type="entry name" value="2Fe-2S_ferredoxin-like_sf"/>
</dbReference>
<evidence type="ECO:0000313" key="3">
    <source>
        <dbReference type="EMBL" id="SAK53036.1"/>
    </source>
</evidence>
<feature type="compositionally biased region" description="Basic residues" evidence="1">
    <location>
        <begin position="66"/>
        <end position="80"/>
    </location>
</feature>
<dbReference type="GO" id="GO:0051536">
    <property type="term" value="F:iron-sulfur cluster binding"/>
    <property type="evidence" value="ECO:0007669"/>
    <property type="project" value="InterPro"/>
</dbReference>
<feature type="region of interest" description="Disordered" evidence="1">
    <location>
        <begin position="66"/>
        <end position="92"/>
    </location>
</feature>
<dbReference type="STRING" id="1777144.AWB83_01344"/>
<gene>
    <name evidence="3" type="ORF">AWB83_01344</name>
</gene>
<dbReference type="PROSITE" id="PS51085">
    <property type="entry name" value="2FE2S_FER_2"/>
    <property type="match status" value="1"/>
</dbReference>
<dbReference type="Pfam" id="PF00111">
    <property type="entry name" value="Fer2"/>
    <property type="match status" value="1"/>
</dbReference>
<keyword evidence="4" id="KW-1185">Reference proteome</keyword>
<proteinExistence type="predicted"/>
<organism evidence="3 4">
    <name type="scientific">Caballeronia ptereochthonis</name>
    <dbReference type="NCBI Taxonomy" id="1777144"/>
    <lineage>
        <taxon>Bacteria</taxon>
        <taxon>Pseudomonadati</taxon>
        <taxon>Pseudomonadota</taxon>
        <taxon>Betaproteobacteria</taxon>
        <taxon>Burkholderiales</taxon>
        <taxon>Burkholderiaceae</taxon>
        <taxon>Caballeronia</taxon>
    </lineage>
</organism>
<dbReference type="SUPFAM" id="SSF54292">
    <property type="entry name" value="2Fe-2S ferredoxin-like"/>
    <property type="match status" value="1"/>
</dbReference>
<sequence length="115" mass="12516">MTDEARAFAMVIEPGGYFVAVKDGTSLLEAALQAGLSLPRSCRNGACRACMCRLVDGDIAYRVVSRRPARPSRRPARRARAASDPGISGLSSRINDLRCESRARIRTFSCKERAA</sequence>
<protein>
    <submittedName>
        <fullName evidence="3">(2Fe-2S)-binding protein</fullName>
    </submittedName>
</protein>
<dbReference type="InterPro" id="IPR012675">
    <property type="entry name" value="Beta-grasp_dom_sf"/>
</dbReference>
<feature type="domain" description="2Fe-2S ferredoxin-type" evidence="2">
    <location>
        <begin position="6"/>
        <end position="115"/>
    </location>
</feature>
<evidence type="ECO:0000259" key="2">
    <source>
        <dbReference type="PROSITE" id="PS51085"/>
    </source>
</evidence>
<comment type="caution">
    <text evidence="3">The sequence shown here is derived from an EMBL/GenBank/DDBJ whole genome shotgun (WGS) entry which is preliminary data.</text>
</comment>
<evidence type="ECO:0000256" key="1">
    <source>
        <dbReference type="SAM" id="MobiDB-lite"/>
    </source>
</evidence>
<evidence type="ECO:0000313" key="4">
    <source>
        <dbReference type="Proteomes" id="UP000054978"/>
    </source>
</evidence>
<dbReference type="AlphaFoldDB" id="A0A158A5X4"/>
<dbReference type="Proteomes" id="UP000054978">
    <property type="component" value="Unassembled WGS sequence"/>
</dbReference>
<dbReference type="Gene3D" id="3.10.20.30">
    <property type="match status" value="1"/>
</dbReference>
<name>A0A158A5X4_9BURK</name>
<dbReference type="CDD" id="cd00207">
    <property type="entry name" value="fer2"/>
    <property type="match status" value="1"/>
</dbReference>
<dbReference type="EMBL" id="FCOB02000005">
    <property type="protein sequence ID" value="SAK53036.1"/>
    <property type="molecule type" value="Genomic_DNA"/>
</dbReference>